<dbReference type="Proteomes" id="UP000486534">
    <property type="component" value="Unassembled WGS sequence"/>
</dbReference>
<sequence>MPLANTLVDPQLINIRHLFATPVASLRHPDAQALNVQLKALIDSRMAQDLRGAQHSNDGGWQSASDFNLWGGTTCESLVQFAKDFASQLTAVHSEQYGLVEPNFEWKINAWVNVNQAGHANALHGHPGAFWSGVYWVDTGGREEQLQVGGDIEFIDPRGMIASTYNPALRMRIKDCLAAGFGITQVPESGTFLMFPSWLLHSVQRYSGNRPRISIAFNFGV</sequence>
<dbReference type="InterPro" id="IPR012668">
    <property type="entry name" value="CHP02466"/>
</dbReference>
<name>A0A7X1PKK3_9PSED</name>
<evidence type="ECO:0008006" key="3">
    <source>
        <dbReference type="Google" id="ProtNLM"/>
    </source>
</evidence>
<dbReference type="AlphaFoldDB" id="A0A7X1PKK3"/>
<dbReference type="RefSeq" id="WP_152897590.1">
    <property type="nucleotide sequence ID" value="NZ_WHUV01000002.1"/>
</dbReference>
<dbReference type="Pfam" id="PF13759">
    <property type="entry name" value="2OG-FeII_Oxy_5"/>
    <property type="match status" value="1"/>
</dbReference>
<comment type="caution">
    <text evidence="1">The sequence shown here is derived from an EMBL/GenBank/DDBJ whole genome shotgun (WGS) entry which is preliminary data.</text>
</comment>
<evidence type="ECO:0000313" key="1">
    <source>
        <dbReference type="EMBL" id="MQA53914.1"/>
    </source>
</evidence>
<organism evidence="1 2">
    <name type="scientific">Pseudomonas piscis</name>
    <dbReference type="NCBI Taxonomy" id="2614538"/>
    <lineage>
        <taxon>Bacteria</taxon>
        <taxon>Pseudomonadati</taxon>
        <taxon>Pseudomonadota</taxon>
        <taxon>Gammaproteobacteria</taxon>
        <taxon>Pseudomonadales</taxon>
        <taxon>Pseudomonadaceae</taxon>
        <taxon>Pseudomonas</taxon>
    </lineage>
</organism>
<proteinExistence type="predicted"/>
<dbReference type="EMBL" id="WHUV01000002">
    <property type="protein sequence ID" value="MQA53914.1"/>
    <property type="molecule type" value="Genomic_DNA"/>
</dbReference>
<accession>A0A7X1PKK3</accession>
<evidence type="ECO:0000313" key="2">
    <source>
        <dbReference type="Proteomes" id="UP000486534"/>
    </source>
</evidence>
<protein>
    <recommendedName>
        <fullName evidence="3">Cons hyp Pro/Syn (E-6)</fullName>
    </recommendedName>
</protein>
<dbReference type="NCBIfam" id="TIGR02466">
    <property type="entry name" value="TIGR02466 family protein"/>
    <property type="match status" value="1"/>
</dbReference>
<reference evidence="1 2" key="1">
    <citation type="submission" date="2019-10" db="EMBL/GenBank/DDBJ databases">
        <title>Pseudomonas dajingensis sp. nov., isolated from the profound head ulcers of farmed Murray cod (Maccullochella peelii peelii).</title>
        <authorList>
            <person name="Liu Y."/>
        </authorList>
    </citation>
    <scope>NUCLEOTIDE SEQUENCE [LARGE SCALE GENOMIC DNA]</scope>
    <source>
        <strain evidence="1 2">MC042</strain>
    </source>
</reference>
<gene>
    <name evidence="1" type="ORF">GDH07_11380</name>
</gene>
<dbReference type="Gene3D" id="2.60.120.620">
    <property type="entry name" value="q2cbj1_9rhob like domain"/>
    <property type="match status" value="1"/>
</dbReference>